<comment type="caution">
    <text evidence="11">The sequence shown here is derived from an EMBL/GenBank/DDBJ whole genome shotgun (WGS) entry which is preliminary data.</text>
</comment>
<evidence type="ECO:0000256" key="3">
    <source>
        <dbReference type="ARBA" id="ARBA00022448"/>
    </source>
</evidence>
<reference evidence="11 12" key="2">
    <citation type="submission" date="2019-03" db="EMBL/GenBank/DDBJ databases">
        <title>Genomic Encyclopedia of Type Strains, Phase IV (KMG-IV): sequencing the most valuable type-strain genomes for metagenomic binning, comparative biology and taxonomic classification.</title>
        <authorList>
            <person name="Goeker M."/>
        </authorList>
    </citation>
    <scope>NUCLEOTIDE SEQUENCE [LARGE SCALE GENOMIC DNA]</scope>
    <source>
        <strain evidence="11 12">DSM 103426</strain>
    </source>
</reference>
<feature type="transmembrane region" description="Helical" evidence="9">
    <location>
        <begin position="431"/>
        <end position="459"/>
    </location>
</feature>
<name>A0A4R3JPX9_9FIRM</name>
<keyword evidence="6" id="KW-0406">Ion transport</keyword>
<organism evidence="11 12">
    <name type="scientific">Faecalimonas umbilicata</name>
    <dbReference type="NCBI Taxonomy" id="1912855"/>
    <lineage>
        <taxon>Bacteria</taxon>
        <taxon>Bacillati</taxon>
        <taxon>Bacillota</taxon>
        <taxon>Clostridia</taxon>
        <taxon>Lachnospirales</taxon>
        <taxon>Lachnospiraceae</taxon>
        <taxon>Faecalimonas</taxon>
    </lineage>
</organism>
<comment type="similarity">
    <text evidence="2">Belongs to the V-ATPase 116 kDa subunit family.</text>
</comment>
<reference evidence="10 13" key="1">
    <citation type="journal article" date="2018" name="Int. J. Syst. Evol. Microbiol.">
        <title>Draft Genome Sequence of Faecalimonas umbilicata JCM 30896T, an Acetate-Producing Bacterium Isolated from Human Feces.</title>
        <authorList>
            <person name="Sakamoto M."/>
            <person name="Ikeyama N."/>
            <person name="Yuki M."/>
            <person name="Ohkuma M."/>
        </authorList>
    </citation>
    <scope>NUCLEOTIDE SEQUENCE [LARGE SCALE GENOMIC DNA]</scope>
    <source>
        <strain evidence="10 13">EGH7</strain>
    </source>
</reference>
<keyword evidence="3" id="KW-0813">Transport</keyword>
<feature type="transmembrane region" description="Helical" evidence="9">
    <location>
        <begin position="387"/>
        <end position="411"/>
    </location>
</feature>
<feature type="transmembrane region" description="Helical" evidence="9">
    <location>
        <begin position="349"/>
        <end position="380"/>
    </location>
</feature>
<dbReference type="Gene3D" id="3.30.70.2170">
    <property type="match status" value="1"/>
</dbReference>
<evidence type="ECO:0000313" key="13">
    <source>
        <dbReference type="Proteomes" id="UP000702954"/>
    </source>
</evidence>
<dbReference type="Gene3D" id="3.30.70.2750">
    <property type="match status" value="1"/>
</dbReference>
<evidence type="ECO:0000313" key="12">
    <source>
        <dbReference type="Proteomes" id="UP000294613"/>
    </source>
</evidence>
<evidence type="ECO:0000256" key="8">
    <source>
        <dbReference type="SAM" id="Coils"/>
    </source>
</evidence>
<dbReference type="InterPro" id="IPR002490">
    <property type="entry name" value="V-ATPase_116kDa_su"/>
</dbReference>
<evidence type="ECO:0000256" key="7">
    <source>
        <dbReference type="ARBA" id="ARBA00023136"/>
    </source>
</evidence>
<feature type="transmembrane region" description="Helical" evidence="9">
    <location>
        <begin position="562"/>
        <end position="585"/>
    </location>
</feature>
<dbReference type="Proteomes" id="UP000294613">
    <property type="component" value="Unassembled WGS sequence"/>
</dbReference>
<evidence type="ECO:0000256" key="1">
    <source>
        <dbReference type="ARBA" id="ARBA00004141"/>
    </source>
</evidence>
<evidence type="ECO:0000256" key="4">
    <source>
        <dbReference type="ARBA" id="ARBA00022692"/>
    </source>
</evidence>
<dbReference type="Pfam" id="PF01496">
    <property type="entry name" value="V_ATPase_I"/>
    <property type="match status" value="1"/>
</dbReference>
<dbReference type="EMBL" id="BHEO01000005">
    <property type="protein sequence ID" value="GBU04848.1"/>
    <property type="molecule type" value="Genomic_DNA"/>
</dbReference>
<feature type="transmembrane region" description="Helical" evidence="9">
    <location>
        <begin position="592"/>
        <end position="615"/>
    </location>
</feature>
<gene>
    <name evidence="11" type="ORF">EDD74_11513</name>
    <name evidence="10" type="ORF">FAEUMB_13890</name>
</gene>
<keyword evidence="5 9" id="KW-1133">Transmembrane helix</keyword>
<evidence type="ECO:0000313" key="11">
    <source>
        <dbReference type="EMBL" id="TCS67692.1"/>
    </source>
</evidence>
<dbReference type="RefSeq" id="WP_116441565.1">
    <property type="nucleotide sequence ID" value="NZ_BHEO01000005.1"/>
</dbReference>
<dbReference type="Gene3D" id="1.20.1460.20">
    <property type="match status" value="1"/>
</dbReference>
<evidence type="ECO:0000313" key="10">
    <source>
        <dbReference type="EMBL" id="GBU04848.1"/>
    </source>
</evidence>
<keyword evidence="13" id="KW-1185">Reference proteome</keyword>
<accession>A0A4R3JPX9</accession>
<dbReference type="PANTHER" id="PTHR11629">
    <property type="entry name" value="VACUOLAR PROTON ATPASES"/>
    <property type="match status" value="1"/>
</dbReference>
<feature type="transmembrane region" description="Helical" evidence="9">
    <location>
        <begin position="500"/>
        <end position="518"/>
    </location>
</feature>
<evidence type="ECO:0000256" key="6">
    <source>
        <dbReference type="ARBA" id="ARBA00023065"/>
    </source>
</evidence>
<keyword evidence="8" id="KW-0175">Coiled coil</keyword>
<feature type="coiled-coil region" evidence="8">
    <location>
        <begin position="208"/>
        <end position="235"/>
    </location>
</feature>
<evidence type="ECO:0000256" key="2">
    <source>
        <dbReference type="ARBA" id="ARBA00009904"/>
    </source>
</evidence>
<keyword evidence="7 9" id="KW-0472">Membrane</keyword>
<evidence type="ECO:0000256" key="9">
    <source>
        <dbReference type="SAM" id="Phobius"/>
    </source>
</evidence>
<feature type="transmembrane region" description="Helical" evidence="9">
    <location>
        <begin position="471"/>
        <end position="494"/>
    </location>
</feature>
<dbReference type="GO" id="GO:0046961">
    <property type="term" value="F:proton-transporting ATPase activity, rotational mechanism"/>
    <property type="evidence" value="ECO:0007669"/>
    <property type="project" value="InterPro"/>
</dbReference>
<proteinExistence type="inferred from homology"/>
<protein>
    <submittedName>
        <fullName evidence="11">V/A-type H+-transporting ATPase subunit I</fullName>
    </submittedName>
</protein>
<dbReference type="PANTHER" id="PTHR11629:SF63">
    <property type="entry name" value="V-TYPE PROTON ATPASE SUBUNIT A"/>
    <property type="match status" value="1"/>
</dbReference>
<dbReference type="GO" id="GO:0033179">
    <property type="term" value="C:proton-transporting V-type ATPase, V0 domain"/>
    <property type="evidence" value="ECO:0007669"/>
    <property type="project" value="InterPro"/>
</dbReference>
<comment type="subcellular location">
    <subcellularLocation>
        <location evidence="1">Membrane</location>
        <topology evidence="1">Multi-pass membrane protein</topology>
    </subcellularLocation>
</comment>
<dbReference type="EMBL" id="SLZV01000015">
    <property type="protein sequence ID" value="TCS67692.1"/>
    <property type="molecule type" value="Genomic_DNA"/>
</dbReference>
<dbReference type="AlphaFoldDB" id="A0A4R3JPX9"/>
<dbReference type="GO" id="GO:0007035">
    <property type="term" value="P:vacuolar acidification"/>
    <property type="evidence" value="ECO:0007669"/>
    <property type="project" value="TreeGrafter"/>
</dbReference>
<sequence>MIVKMKFISITGPKNDIDRVTDQYLSKYEIQLENALSELKTTENLQPFVEINPYREALEKAKQLALYVKDQKPEDTPELSIEEIFHTVRDANHDYMELRAKENDWKVEREMLRERLLALAPFRPLNFNLHNVLQFRYIKFRFGRVPVDYYHRLEKYVYSDMDALFIEGGKDDSYVYGVYFVANKAADKTDSIFQSLHFERIYLPDEYQGNTEEAYQKLEREIEEITAKINGIDDEIKLTLSKKAGRLLEARNRLEMLCENFDVRKVAACVEDQHEDFYILCGWMAEKDVESLLKEVKNDPNIFIFVEEDNSGYFGAPPTKLENPKLFKPFEMFIKMYGLPAHNEMDPTIFVALTYTFIFGAMFGDVGQGLCLFLGGAILYKWKKLNLAGIVSVAGLFSTFFGWMFGSIFGFEDIIEAKWLRPISHMTNLPFIGKLNTVFIVAVAFGMGIILLSMVFHIINALRAHDAENAWFDANGLAGLVFYGSVTAVLVLFMTGHKTPAGIVMAVMFGVPLILMVLKEPLAKKIEKSTEKMTEGKVMFFVQGFFELFETLLSYFSNTLSFVRIGAFAVSHAAMMEVVLMLAGAEAGTPNWLIVVLGNLFVCGMEGLIVGIQVLRLEYYEMFSRFYKGNGREFKPYKIIKKQ</sequence>
<dbReference type="Proteomes" id="UP000702954">
    <property type="component" value="Unassembled WGS sequence"/>
</dbReference>
<dbReference type="GO" id="GO:0051117">
    <property type="term" value="F:ATPase binding"/>
    <property type="evidence" value="ECO:0007669"/>
    <property type="project" value="TreeGrafter"/>
</dbReference>
<evidence type="ECO:0000256" key="5">
    <source>
        <dbReference type="ARBA" id="ARBA00022989"/>
    </source>
</evidence>
<keyword evidence="4 9" id="KW-0812">Transmembrane</keyword>
<dbReference type="GO" id="GO:0016471">
    <property type="term" value="C:vacuolar proton-transporting V-type ATPase complex"/>
    <property type="evidence" value="ECO:0007669"/>
    <property type="project" value="TreeGrafter"/>
</dbReference>